<feature type="domain" description="Carbohydrate kinase FGGY N-terminal" evidence="8">
    <location>
        <begin position="1"/>
        <end position="243"/>
    </location>
</feature>
<dbReference type="EC" id="2.7.1.17" evidence="6 7"/>
<keyword evidence="11" id="KW-1185">Reference proteome</keyword>
<proteinExistence type="inferred from homology"/>
<dbReference type="GO" id="GO:0042732">
    <property type="term" value="P:D-xylose metabolic process"/>
    <property type="evidence" value="ECO:0007669"/>
    <property type="project" value="UniProtKB-KW"/>
</dbReference>
<dbReference type="PIRSF" id="PIRSF000538">
    <property type="entry name" value="GlpK"/>
    <property type="match status" value="1"/>
</dbReference>
<evidence type="ECO:0000313" key="10">
    <source>
        <dbReference type="EMBL" id="CAJ0736657.1"/>
    </source>
</evidence>
<dbReference type="Proteomes" id="UP001189225">
    <property type="component" value="Unassembled WGS sequence"/>
</dbReference>
<comment type="caution">
    <text evidence="10">The sequence shown here is derived from an EMBL/GenBank/DDBJ whole genome shotgun (WGS) entry which is preliminary data.</text>
</comment>
<keyword evidence="6 7" id="KW-0119">Carbohydrate metabolism</keyword>
<dbReference type="InterPro" id="IPR018484">
    <property type="entry name" value="FGGY_N"/>
</dbReference>
<organism evidence="10 11">
    <name type="scientific">Ralstonia edaphi</name>
    <dbReference type="NCBI Taxonomy" id="3058599"/>
    <lineage>
        <taxon>Bacteria</taxon>
        <taxon>Pseudomonadati</taxon>
        <taxon>Pseudomonadota</taxon>
        <taxon>Betaproteobacteria</taxon>
        <taxon>Burkholderiales</taxon>
        <taxon>Burkholderiaceae</taxon>
        <taxon>Ralstonia</taxon>
    </lineage>
</organism>
<accession>A0AB72X186</accession>
<dbReference type="Pfam" id="PF00370">
    <property type="entry name" value="FGGY_N"/>
    <property type="match status" value="1"/>
</dbReference>
<dbReference type="GO" id="GO:0005998">
    <property type="term" value="P:xylulose catabolic process"/>
    <property type="evidence" value="ECO:0007669"/>
    <property type="project" value="UniProtKB-UniRule"/>
</dbReference>
<keyword evidence="2 6" id="KW-0808">Transferase</keyword>
<sequence length="515" mass="54125">MYLGIDLGTSEIKVLLLDAAGTIVGTAGEPLTVSRPHPGWSEQTPEDWWQATTAAIGKLRDTAPEAFAATRAIGLSGQMHGAVLLDARNRVLRPAMLWNDTRSTAECLELTRRVPNLHAVAGNLAMPGFTAPKLLWSARHEPDVFSAIDCVLLPKDYLRLRLTGERASDPSDAGGTLWLDMARRTWSDELLAATGLSCSQMPRLVEGSAPSGTLLPAVADAWGLPRGVVVAGGGGDGAASAVGIGATQPGDGFLSLGTSGVIFVVNDRFRPNPAQAVHAFCHALPGRWHQMSVMLSAASCLRWFCRLTSVPEATLLPEIAALAESERQSAPFFLPYLSGERTPHNDAFAQGHFHNLTHASDRAALGYAVLEGVAFGMADGLDALRAAGTQVASLSFVGGGSRSPFWAQLLADTLNTELTTHVGSEAGGALGAARLGWMADGGVEAAVCAKPPVQATYRPDAARHARLAERLSTFRALYRRASPLPVAPSAQTSDLPLPACPTPCPCPASSSLAKR</sequence>
<keyword evidence="3 6" id="KW-0547">Nucleotide-binding</keyword>
<comment type="function">
    <text evidence="6">Catalyzes the phosphorylation of D-xylulose to D-xylulose 5-phosphate.</text>
</comment>
<gene>
    <name evidence="10" type="primary">xylB_1</name>
    <name evidence="6 7" type="synonym">xylB</name>
    <name evidence="10" type="ORF">R16034_00476</name>
</gene>
<keyword evidence="5 6" id="KW-0067">ATP-binding</keyword>
<dbReference type="HAMAP" id="MF_02220">
    <property type="entry name" value="XylB"/>
    <property type="match status" value="1"/>
</dbReference>
<evidence type="ECO:0000259" key="8">
    <source>
        <dbReference type="Pfam" id="PF00370"/>
    </source>
</evidence>
<dbReference type="InterPro" id="IPR050406">
    <property type="entry name" value="FGGY_Carb_Kinase"/>
</dbReference>
<evidence type="ECO:0000259" key="9">
    <source>
        <dbReference type="Pfam" id="PF02782"/>
    </source>
</evidence>
<feature type="active site" description="Proton acceptor" evidence="6">
    <location>
        <position position="236"/>
    </location>
</feature>
<dbReference type="Gene3D" id="3.30.420.40">
    <property type="match status" value="2"/>
</dbReference>
<dbReference type="PANTHER" id="PTHR43095:SF6">
    <property type="entry name" value="XYLULOSE KINASE"/>
    <property type="match status" value="1"/>
</dbReference>
<dbReference type="RefSeq" id="WP_316898328.1">
    <property type="nucleotide sequence ID" value="NZ_CATWHI010000001.1"/>
</dbReference>
<dbReference type="Pfam" id="PF02782">
    <property type="entry name" value="FGGY_C"/>
    <property type="match status" value="1"/>
</dbReference>
<dbReference type="EMBL" id="CATWHI010000001">
    <property type="protein sequence ID" value="CAJ0736657.1"/>
    <property type="molecule type" value="Genomic_DNA"/>
</dbReference>
<dbReference type="GO" id="GO:0004856">
    <property type="term" value="F:D-xylulokinase activity"/>
    <property type="evidence" value="ECO:0007669"/>
    <property type="project" value="UniProtKB-UniRule"/>
</dbReference>
<keyword evidence="4 6" id="KW-0418">Kinase</keyword>
<name>A0AB72X186_9RALS</name>
<evidence type="ECO:0000256" key="4">
    <source>
        <dbReference type="ARBA" id="ARBA00022777"/>
    </source>
</evidence>
<dbReference type="InterPro" id="IPR018485">
    <property type="entry name" value="FGGY_C"/>
</dbReference>
<feature type="site" description="Important for activity" evidence="6">
    <location>
        <position position="6"/>
    </location>
</feature>
<evidence type="ECO:0000256" key="3">
    <source>
        <dbReference type="ARBA" id="ARBA00022741"/>
    </source>
</evidence>
<dbReference type="PANTHER" id="PTHR43095">
    <property type="entry name" value="SUGAR KINASE"/>
    <property type="match status" value="1"/>
</dbReference>
<evidence type="ECO:0000313" key="11">
    <source>
        <dbReference type="Proteomes" id="UP001189225"/>
    </source>
</evidence>
<dbReference type="CDD" id="cd07808">
    <property type="entry name" value="ASKHA_NBD_FGGY_EcXK-like"/>
    <property type="match status" value="1"/>
</dbReference>
<dbReference type="InterPro" id="IPR043129">
    <property type="entry name" value="ATPase_NBD"/>
</dbReference>
<evidence type="ECO:0000256" key="6">
    <source>
        <dbReference type="HAMAP-Rule" id="MF_02220"/>
    </source>
</evidence>
<protein>
    <recommendedName>
        <fullName evidence="6 7">Xylulose kinase</fullName>
        <shortName evidence="6 7">Xylulokinase</shortName>
        <ecNumber evidence="6 7">2.7.1.17</ecNumber>
    </recommendedName>
</protein>
<feature type="binding site" evidence="6">
    <location>
        <begin position="79"/>
        <end position="80"/>
    </location>
    <ligand>
        <name>substrate</name>
    </ligand>
</feature>
<evidence type="ECO:0000256" key="5">
    <source>
        <dbReference type="ARBA" id="ARBA00022840"/>
    </source>
</evidence>
<dbReference type="AlphaFoldDB" id="A0AB72X186"/>
<feature type="domain" description="Carbohydrate kinase FGGY C-terminal" evidence="9">
    <location>
        <begin position="254"/>
        <end position="439"/>
    </location>
</feature>
<dbReference type="InterPro" id="IPR000577">
    <property type="entry name" value="Carb_kinase_FGGY"/>
</dbReference>
<dbReference type="GO" id="GO:0005524">
    <property type="term" value="F:ATP binding"/>
    <property type="evidence" value="ECO:0007669"/>
    <property type="project" value="UniProtKB-UniRule"/>
</dbReference>
<comment type="catalytic activity">
    <reaction evidence="6 7">
        <text>D-xylulose + ATP = D-xylulose 5-phosphate + ADP + H(+)</text>
        <dbReference type="Rhea" id="RHEA:10964"/>
        <dbReference type="ChEBI" id="CHEBI:15378"/>
        <dbReference type="ChEBI" id="CHEBI:17140"/>
        <dbReference type="ChEBI" id="CHEBI:30616"/>
        <dbReference type="ChEBI" id="CHEBI:57737"/>
        <dbReference type="ChEBI" id="CHEBI:456216"/>
        <dbReference type="EC" id="2.7.1.17"/>
    </reaction>
</comment>
<dbReference type="NCBIfam" id="TIGR01312">
    <property type="entry name" value="XylB"/>
    <property type="match status" value="1"/>
</dbReference>
<keyword evidence="6 7" id="KW-0859">Xylose metabolism</keyword>
<evidence type="ECO:0000256" key="7">
    <source>
        <dbReference type="RuleBase" id="RU364073"/>
    </source>
</evidence>
<dbReference type="SUPFAM" id="SSF53067">
    <property type="entry name" value="Actin-like ATPase domain"/>
    <property type="match status" value="2"/>
</dbReference>
<comment type="similarity">
    <text evidence="1 6 7">Belongs to the FGGY kinase family.</text>
</comment>
<dbReference type="InterPro" id="IPR006000">
    <property type="entry name" value="Xylulokinase"/>
</dbReference>
<reference evidence="10 11" key="1">
    <citation type="submission" date="2023-07" db="EMBL/GenBank/DDBJ databases">
        <authorList>
            <person name="Peeters C."/>
        </authorList>
    </citation>
    <scope>NUCLEOTIDE SEQUENCE [LARGE SCALE GENOMIC DNA]</scope>
    <source>
        <strain evidence="10 11">R-16034</strain>
    </source>
</reference>
<evidence type="ECO:0000256" key="2">
    <source>
        <dbReference type="ARBA" id="ARBA00022679"/>
    </source>
</evidence>
<evidence type="ECO:0000256" key="1">
    <source>
        <dbReference type="ARBA" id="ARBA00009156"/>
    </source>
</evidence>